<dbReference type="InterPro" id="IPR049163">
    <property type="entry name" value="Pif1-like_2B_dom"/>
</dbReference>
<evidence type="ECO:0000259" key="1">
    <source>
        <dbReference type="Pfam" id="PF21530"/>
    </source>
</evidence>
<feature type="domain" description="DNA helicase Pif1-like 2B" evidence="1">
    <location>
        <begin position="97"/>
        <end position="141"/>
    </location>
</feature>
<evidence type="ECO:0000313" key="2">
    <source>
        <dbReference type="Proteomes" id="UP000515211"/>
    </source>
</evidence>
<dbReference type="GO" id="GO:0006260">
    <property type="term" value="P:DNA replication"/>
    <property type="evidence" value="ECO:0007669"/>
    <property type="project" value="TreeGrafter"/>
</dbReference>
<protein>
    <submittedName>
        <fullName evidence="3">Uncharacterized protein LOC107483389</fullName>
    </submittedName>
</protein>
<sequence>MDGADNVEIPDDILIKEWDDPIVAICREIYLEMMSRMNCDMQVEDRAILAPTLELVDEINRYMKSLNPTKAQTYFSSEKACPMENNNDILASVYTLELLNTIRCSRVPNHDLTLNVGTPVMLLRNIDHSAGLYNETRMVLTKHGKHILEAKSISEKM</sequence>
<reference evidence="2" key="1">
    <citation type="journal article" date="2016" name="Nat. Genet.">
        <title>The genome sequences of Arachis duranensis and Arachis ipaensis, the diploid ancestors of cultivated peanut.</title>
        <authorList>
            <person name="Bertioli D.J."/>
            <person name="Cannon S.B."/>
            <person name="Froenicke L."/>
            <person name="Huang G."/>
            <person name="Farmer A.D."/>
            <person name="Cannon E.K."/>
            <person name="Liu X."/>
            <person name="Gao D."/>
            <person name="Clevenger J."/>
            <person name="Dash S."/>
            <person name="Ren L."/>
            <person name="Moretzsohn M.C."/>
            <person name="Shirasawa K."/>
            <person name="Huang W."/>
            <person name="Vidigal B."/>
            <person name="Abernathy B."/>
            <person name="Chu Y."/>
            <person name="Niederhuth C.E."/>
            <person name="Umale P."/>
            <person name="Araujo A.C."/>
            <person name="Kozik A."/>
            <person name="Kim K.D."/>
            <person name="Burow M.D."/>
            <person name="Varshney R.K."/>
            <person name="Wang X."/>
            <person name="Zhang X."/>
            <person name="Barkley N."/>
            <person name="Guimaraes P.M."/>
            <person name="Isobe S."/>
            <person name="Guo B."/>
            <person name="Liao B."/>
            <person name="Stalker H.T."/>
            <person name="Schmitz R.J."/>
            <person name="Scheffler B.E."/>
            <person name="Leal-Bertioli S.C."/>
            <person name="Xun X."/>
            <person name="Jackson S.A."/>
            <person name="Michelmore R."/>
            <person name="Ozias-Akins P."/>
        </authorList>
    </citation>
    <scope>NUCLEOTIDE SEQUENCE [LARGE SCALE GENOMIC DNA]</scope>
    <source>
        <strain evidence="2">cv. V14167</strain>
    </source>
</reference>
<reference evidence="3" key="2">
    <citation type="submission" date="2025-08" db="UniProtKB">
        <authorList>
            <consortium name="RefSeq"/>
        </authorList>
    </citation>
    <scope>IDENTIFICATION</scope>
    <source>
        <tissue evidence="3">Whole plant</tissue>
    </source>
</reference>
<organism evidence="2 3">
    <name type="scientific">Arachis duranensis</name>
    <name type="common">Wild peanut</name>
    <dbReference type="NCBI Taxonomy" id="130453"/>
    <lineage>
        <taxon>Eukaryota</taxon>
        <taxon>Viridiplantae</taxon>
        <taxon>Streptophyta</taxon>
        <taxon>Embryophyta</taxon>
        <taxon>Tracheophyta</taxon>
        <taxon>Spermatophyta</taxon>
        <taxon>Magnoliopsida</taxon>
        <taxon>eudicotyledons</taxon>
        <taxon>Gunneridae</taxon>
        <taxon>Pentapetalae</taxon>
        <taxon>rosids</taxon>
        <taxon>fabids</taxon>
        <taxon>Fabales</taxon>
        <taxon>Fabaceae</taxon>
        <taxon>Papilionoideae</taxon>
        <taxon>50 kb inversion clade</taxon>
        <taxon>dalbergioids sensu lato</taxon>
        <taxon>Dalbergieae</taxon>
        <taxon>Pterocarpus clade</taxon>
        <taxon>Arachis</taxon>
    </lineage>
</organism>
<name>A0A6P4CZF3_ARADU</name>
<keyword evidence="2" id="KW-1185">Reference proteome</keyword>
<dbReference type="GeneID" id="107483389"/>
<dbReference type="SUPFAM" id="SSF52540">
    <property type="entry name" value="P-loop containing nucleoside triphosphate hydrolases"/>
    <property type="match status" value="1"/>
</dbReference>
<dbReference type="AlphaFoldDB" id="A0A6P4CZF3"/>
<gene>
    <name evidence="3" type="primary">LOC107483389</name>
</gene>
<dbReference type="PANTHER" id="PTHR23274">
    <property type="entry name" value="DNA HELICASE-RELATED"/>
    <property type="match status" value="1"/>
</dbReference>
<evidence type="ECO:0000313" key="3">
    <source>
        <dbReference type="RefSeq" id="XP_015959495.1"/>
    </source>
</evidence>
<dbReference type="PANTHER" id="PTHR23274:SF48">
    <property type="entry name" value="ATP-DEPENDENT DNA HELICASE"/>
    <property type="match status" value="1"/>
</dbReference>
<dbReference type="Proteomes" id="UP000515211">
    <property type="component" value="Chromosome 1"/>
</dbReference>
<dbReference type="InterPro" id="IPR027417">
    <property type="entry name" value="P-loop_NTPase"/>
</dbReference>
<dbReference type="GO" id="GO:0005657">
    <property type="term" value="C:replication fork"/>
    <property type="evidence" value="ECO:0007669"/>
    <property type="project" value="TreeGrafter"/>
</dbReference>
<dbReference type="KEGG" id="adu:107483389"/>
<dbReference type="RefSeq" id="XP_015959495.1">
    <property type="nucleotide sequence ID" value="XM_016104009.1"/>
</dbReference>
<dbReference type="Pfam" id="PF21530">
    <property type="entry name" value="Pif1_2B_dom"/>
    <property type="match status" value="1"/>
</dbReference>
<accession>A0A6P4CZF3</accession>
<proteinExistence type="predicted"/>